<feature type="transmembrane region" description="Helical" evidence="2">
    <location>
        <begin position="326"/>
        <end position="347"/>
    </location>
</feature>
<sequence length="383" mass="43345">MTGLIVLDTFISLVFIFLLYSLFTMTLIESLTSIFSSRAKNLMAGIERLLADENESNKTNHTIVNLFWASTNSLLTKAFYTHPSIRYLGPKGINSKPSYISPNRFSETLVDLLQKGTNSNAVENISAALGIIPKFELGELEGNIKELEEEIKILKGIESVDEFEVESAKQELSYLKLELDNRTKTKNPFLPEDFILGTDTKYQFNLLWNEAGDDIEKFKGLLEQWYNDQMDRISGWYKRKLSLLTFILGFIIACSFKVDTIQLAMELSKNEDLRAIYVEGAKDMIANIQTVDSIKLEENRQYFDKKLQENNLVFSVTDISFKDIKFLNWVGFLITAFAISLGAPFWFDLLSKLMRVRTSLQPAAPSSSGTSTSNDGKNTKAVG</sequence>
<proteinExistence type="predicted"/>
<keyword evidence="2" id="KW-0472">Membrane</keyword>
<comment type="caution">
    <text evidence="3">The sequence shown here is derived from an EMBL/GenBank/DDBJ whole genome shotgun (WGS) entry which is preliminary data.</text>
</comment>
<name>A0A327PJJ3_9BACT</name>
<protein>
    <submittedName>
        <fullName evidence="3">Uncharacterized protein</fullName>
    </submittedName>
</protein>
<organism evidence="3 4">
    <name type="scientific">Algoriphagus yeomjeoni</name>
    <dbReference type="NCBI Taxonomy" id="291403"/>
    <lineage>
        <taxon>Bacteria</taxon>
        <taxon>Pseudomonadati</taxon>
        <taxon>Bacteroidota</taxon>
        <taxon>Cytophagia</taxon>
        <taxon>Cytophagales</taxon>
        <taxon>Cyclobacteriaceae</taxon>
        <taxon>Algoriphagus</taxon>
    </lineage>
</organism>
<dbReference type="RefSeq" id="WP_111610999.1">
    <property type="nucleotide sequence ID" value="NZ_QLLK01000004.1"/>
</dbReference>
<evidence type="ECO:0000313" key="3">
    <source>
        <dbReference type="EMBL" id="RAI91404.1"/>
    </source>
</evidence>
<dbReference type="Proteomes" id="UP000249610">
    <property type="component" value="Unassembled WGS sequence"/>
</dbReference>
<feature type="compositionally biased region" description="Low complexity" evidence="1">
    <location>
        <begin position="362"/>
        <end position="373"/>
    </location>
</feature>
<dbReference type="EMBL" id="QLLK01000004">
    <property type="protein sequence ID" value="RAI91404.1"/>
    <property type="molecule type" value="Genomic_DNA"/>
</dbReference>
<keyword evidence="2" id="KW-0812">Transmembrane</keyword>
<evidence type="ECO:0000313" key="4">
    <source>
        <dbReference type="Proteomes" id="UP000249610"/>
    </source>
</evidence>
<evidence type="ECO:0000256" key="1">
    <source>
        <dbReference type="SAM" id="MobiDB-lite"/>
    </source>
</evidence>
<feature type="transmembrane region" description="Helical" evidence="2">
    <location>
        <begin position="241"/>
        <end position="258"/>
    </location>
</feature>
<gene>
    <name evidence="3" type="ORF">LV83_01589</name>
</gene>
<feature type="region of interest" description="Disordered" evidence="1">
    <location>
        <begin position="362"/>
        <end position="383"/>
    </location>
</feature>
<feature type="transmembrane region" description="Helical" evidence="2">
    <location>
        <begin position="6"/>
        <end position="28"/>
    </location>
</feature>
<accession>A0A327PJJ3</accession>
<dbReference type="AlphaFoldDB" id="A0A327PJJ3"/>
<keyword evidence="4" id="KW-1185">Reference proteome</keyword>
<dbReference type="OrthoDB" id="6286374at2"/>
<keyword evidence="2" id="KW-1133">Transmembrane helix</keyword>
<evidence type="ECO:0000256" key="2">
    <source>
        <dbReference type="SAM" id="Phobius"/>
    </source>
</evidence>
<reference evidence="3 4" key="1">
    <citation type="submission" date="2018-06" db="EMBL/GenBank/DDBJ databases">
        <title>Genomic Encyclopedia of Archaeal and Bacterial Type Strains, Phase II (KMG-II): from individual species to whole genera.</title>
        <authorList>
            <person name="Goeker M."/>
        </authorList>
    </citation>
    <scope>NUCLEOTIDE SEQUENCE [LARGE SCALE GENOMIC DNA]</scope>
    <source>
        <strain evidence="3 4">DSM 23446</strain>
    </source>
</reference>